<dbReference type="Proteomes" id="UP001597297">
    <property type="component" value="Unassembled WGS sequence"/>
</dbReference>
<comment type="caution">
    <text evidence="1">The sequence shown here is derived from an EMBL/GenBank/DDBJ whole genome shotgun (WGS) entry which is preliminary data.</text>
</comment>
<evidence type="ECO:0000313" key="1">
    <source>
        <dbReference type="EMBL" id="MFD2277662.1"/>
    </source>
</evidence>
<protein>
    <recommendedName>
        <fullName evidence="3">Organic solvent tolerance-like N-terminal domain-containing protein</fullName>
    </recommendedName>
</protein>
<keyword evidence="2" id="KW-1185">Reference proteome</keyword>
<reference evidence="2" key="1">
    <citation type="journal article" date="2019" name="Int. J. Syst. Evol. Microbiol.">
        <title>The Global Catalogue of Microorganisms (GCM) 10K type strain sequencing project: providing services to taxonomists for standard genome sequencing and annotation.</title>
        <authorList>
            <consortium name="The Broad Institute Genomics Platform"/>
            <consortium name="The Broad Institute Genome Sequencing Center for Infectious Disease"/>
            <person name="Wu L."/>
            <person name="Ma J."/>
        </authorList>
    </citation>
    <scope>NUCLEOTIDE SEQUENCE [LARGE SCALE GENOMIC DNA]</scope>
    <source>
        <strain evidence="2">JCM 16545</strain>
    </source>
</reference>
<dbReference type="EMBL" id="JBHUJC010000043">
    <property type="protein sequence ID" value="MFD2277662.1"/>
    <property type="molecule type" value="Genomic_DNA"/>
</dbReference>
<accession>A0ABW5E5M6</accession>
<sequence>MGTRQVITLTSILALPVSLLAEDQSARFELANIDDFIEARKASLLLNERTFDPFGTPLDPNKKVEEKTPERTITIQPKTQRILIENEIARLAKKANIVGRSMIIEGQPYFRGDTIKVSVKGKTFPLKVTSITRSRVTFYDADDKNLISLDMDNLPDLPLGSDQEIDLEGNTKTHDLNQ</sequence>
<gene>
    <name evidence="1" type="ORF">ACFSQZ_14425</name>
</gene>
<proteinExistence type="predicted"/>
<name>A0ABW5E5M6_9BACT</name>
<evidence type="ECO:0000313" key="2">
    <source>
        <dbReference type="Proteomes" id="UP001597297"/>
    </source>
</evidence>
<organism evidence="1 2">
    <name type="scientific">Rubritalea spongiae</name>
    <dbReference type="NCBI Taxonomy" id="430797"/>
    <lineage>
        <taxon>Bacteria</taxon>
        <taxon>Pseudomonadati</taxon>
        <taxon>Verrucomicrobiota</taxon>
        <taxon>Verrucomicrobiia</taxon>
        <taxon>Verrucomicrobiales</taxon>
        <taxon>Rubritaleaceae</taxon>
        <taxon>Rubritalea</taxon>
    </lineage>
</organism>
<dbReference type="RefSeq" id="WP_377093624.1">
    <property type="nucleotide sequence ID" value="NZ_JBHSJM010000001.1"/>
</dbReference>
<evidence type="ECO:0008006" key="3">
    <source>
        <dbReference type="Google" id="ProtNLM"/>
    </source>
</evidence>